<dbReference type="InterPro" id="IPR000700">
    <property type="entry name" value="PAS-assoc_C"/>
</dbReference>
<proteinExistence type="predicted"/>
<keyword evidence="5" id="KW-0808">Transferase</keyword>
<dbReference type="NCBIfam" id="TIGR00229">
    <property type="entry name" value="sensory_box"/>
    <property type="match status" value="2"/>
</dbReference>
<dbReference type="Pfam" id="PF13426">
    <property type="entry name" value="PAS_9"/>
    <property type="match status" value="1"/>
</dbReference>
<feature type="transmembrane region" description="Helical" evidence="1">
    <location>
        <begin position="61"/>
        <end position="78"/>
    </location>
</feature>
<dbReference type="PANTHER" id="PTHR44757">
    <property type="entry name" value="DIGUANYLATE CYCLASE DGCP"/>
    <property type="match status" value="1"/>
</dbReference>
<accession>A0ABT8HG80</accession>
<keyword evidence="1" id="KW-0472">Membrane</keyword>
<dbReference type="PANTHER" id="PTHR44757:SF2">
    <property type="entry name" value="BIOFILM ARCHITECTURE MAINTENANCE PROTEIN MBAA"/>
    <property type="match status" value="1"/>
</dbReference>
<keyword evidence="1" id="KW-0812">Transmembrane</keyword>
<dbReference type="Gene3D" id="3.30.70.270">
    <property type="match status" value="1"/>
</dbReference>
<dbReference type="EMBL" id="JAUHTC010000060">
    <property type="protein sequence ID" value="MDN4519762.1"/>
    <property type="molecule type" value="Genomic_DNA"/>
</dbReference>
<feature type="transmembrane region" description="Helical" evidence="1">
    <location>
        <begin position="84"/>
        <end position="106"/>
    </location>
</feature>
<dbReference type="SUPFAM" id="SSF55785">
    <property type="entry name" value="PYP-like sensor domain (PAS domain)"/>
    <property type="match status" value="2"/>
</dbReference>
<evidence type="ECO:0000313" key="5">
    <source>
        <dbReference type="EMBL" id="MDN4519762.1"/>
    </source>
</evidence>
<feature type="transmembrane region" description="Helical" evidence="1">
    <location>
        <begin position="183"/>
        <end position="206"/>
    </location>
</feature>
<name>A0ABT8HG80_MYCAO</name>
<dbReference type="CDD" id="cd00130">
    <property type="entry name" value="PAS"/>
    <property type="match status" value="2"/>
</dbReference>
<gene>
    <name evidence="5" type="ORF">QYF68_18370</name>
</gene>
<feature type="domain" description="PAC" evidence="3">
    <location>
        <begin position="497"/>
        <end position="549"/>
    </location>
</feature>
<dbReference type="InterPro" id="IPR000160">
    <property type="entry name" value="GGDEF_dom"/>
</dbReference>
<dbReference type="InterPro" id="IPR035965">
    <property type="entry name" value="PAS-like_dom_sf"/>
</dbReference>
<dbReference type="Pfam" id="PF13188">
    <property type="entry name" value="PAS_8"/>
    <property type="match status" value="1"/>
</dbReference>
<feature type="transmembrane region" description="Helical" evidence="1">
    <location>
        <begin position="118"/>
        <end position="140"/>
    </location>
</feature>
<evidence type="ECO:0000259" key="3">
    <source>
        <dbReference type="PROSITE" id="PS50113"/>
    </source>
</evidence>
<dbReference type="SMART" id="SM00267">
    <property type="entry name" value="GGDEF"/>
    <property type="match status" value="1"/>
</dbReference>
<dbReference type="PROSITE" id="PS50887">
    <property type="entry name" value="GGDEF"/>
    <property type="match status" value="1"/>
</dbReference>
<organism evidence="5 6">
    <name type="scientific">Mycolicibacterium austroafricanum</name>
    <name type="common">Mycobacterium austroafricanum</name>
    <dbReference type="NCBI Taxonomy" id="39687"/>
    <lineage>
        <taxon>Bacteria</taxon>
        <taxon>Bacillati</taxon>
        <taxon>Actinomycetota</taxon>
        <taxon>Actinomycetes</taxon>
        <taxon>Mycobacteriales</taxon>
        <taxon>Mycobacteriaceae</taxon>
        <taxon>Mycolicibacterium</taxon>
    </lineage>
</organism>
<dbReference type="InterPro" id="IPR029787">
    <property type="entry name" value="Nucleotide_cyclase"/>
</dbReference>
<comment type="caution">
    <text evidence="5">The sequence shown here is derived from an EMBL/GenBank/DDBJ whole genome shotgun (WGS) entry which is preliminary data.</text>
</comment>
<keyword evidence="5" id="KW-0548">Nucleotidyltransferase</keyword>
<evidence type="ECO:0000259" key="4">
    <source>
        <dbReference type="PROSITE" id="PS50887"/>
    </source>
</evidence>
<dbReference type="InterPro" id="IPR043128">
    <property type="entry name" value="Rev_trsase/Diguanyl_cyclase"/>
</dbReference>
<feature type="domain" description="PAS" evidence="2">
    <location>
        <begin position="550"/>
        <end position="604"/>
    </location>
</feature>
<keyword evidence="6" id="KW-1185">Reference proteome</keyword>
<dbReference type="InterPro" id="IPR001610">
    <property type="entry name" value="PAC"/>
</dbReference>
<feature type="domain" description="GGDEF" evidence="4">
    <location>
        <begin position="712"/>
        <end position="846"/>
    </location>
</feature>
<evidence type="ECO:0000259" key="2">
    <source>
        <dbReference type="PROSITE" id="PS50112"/>
    </source>
</evidence>
<protein>
    <submittedName>
        <fullName evidence="5">Diguanylate cyclase</fullName>
        <ecNumber evidence="5">2.7.7.65</ecNumber>
    </submittedName>
</protein>
<dbReference type="SMART" id="SM00086">
    <property type="entry name" value="PAC"/>
    <property type="match status" value="2"/>
</dbReference>
<feature type="transmembrane region" description="Helical" evidence="1">
    <location>
        <begin position="236"/>
        <end position="259"/>
    </location>
</feature>
<feature type="domain" description="PAS" evidence="2">
    <location>
        <begin position="414"/>
        <end position="468"/>
    </location>
</feature>
<dbReference type="InterPro" id="IPR000014">
    <property type="entry name" value="PAS"/>
</dbReference>
<dbReference type="Pfam" id="PF00990">
    <property type="entry name" value="GGDEF"/>
    <property type="match status" value="1"/>
</dbReference>
<dbReference type="PROSITE" id="PS50113">
    <property type="entry name" value="PAC"/>
    <property type="match status" value="2"/>
</dbReference>
<dbReference type="Gene3D" id="3.30.450.20">
    <property type="entry name" value="PAS domain"/>
    <property type="match status" value="2"/>
</dbReference>
<dbReference type="InterPro" id="IPR052155">
    <property type="entry name" value="Biofilm_reg_signaling"/>
</dbReference>
<dbReference type="SMART" id="SM00091">
    <property type="entry name" value="PAS"/>
    <property type="match status" value="2"/>
</dbReference>
<dbReference type="PROSITE" id="PS50112">
    <property type="entry name" value="PAS"/>
    <property type="match status" value="2"/>
</dbReference>
<dbReference type="Proteomes" id="UP001172687">
    <property type="component" value="Unassembled WGS sequence"/>
</dbReference>
<dbReference type="EC" id="2.7.7.65" evidence="5"/>
<feature type="transmembrane region" description="Helical" evidence="1">
    <location>
        <begin position="265"/>
        <end position="285"/>
    </location>
</feature>
<evidence type="ECO:0000313" key="6">
    <source>
        <dbReference type="Proteomes" id="UP001172687"/>
    </source>
</evidence>
<reference evidence="5" key="1">
    <citation type="submission" date="2023-07" db="EMBL/GenBank/DDBJ databases">
        <title>Degradation of tert-butanol by M. austroafricanum TBA100.</title>
        <authorList>
            <person name="Helbich S."/>
            <person name="Vainshtein Y."/>
        </authorList>
    </citation>
    <scope>NUCLEOTIDE SEQUENCE</scope>
    <source>
        <strain evidence="5">TBA100</strain>
    </source>
</reference>
<dbReference type="GO" id="GO:0052621">
    <property type="term" value="F:diguanylate cyclase activity"/>
    <property type="evidence" value="ECO:0007669"/>
    <property type="project" value="UniProtKB-EC"/>
</dbReference>
<evidence type="ECO:0000256" key="1">
    <source>
        <dbReference type="SAM" id="Phobius"/>
    </source>
</evidence>
<feature type="domain" description="PAC" evidence="3">
    <location>
        <begin position="628"/>
        <end position="679"/>
    </location>
</feature>
<dbReference type="RefSeq" id="WP_105387544.1">
    <property type="nucleotide sequence ID" value="NZ_CP070380.1"/>
</dbReference>
<dbReference type="NCBIfam" id="TIGR00254">
    <property type="entry name" value="GGDEF"/>
    <property type="match status" value="1"/>
</dbReference>
<dbReference type="SUPFAM" id="SSF55073">
    <property type="entry name" value="Nucleotide cyclase"/>
    <property type="match status" value="1"/>
</dbReference>
<dbReference type="CDD" id="cd01949">
    <property type="entry name" value="GGDEF"/>
    <property type="match status" value="1"/>
</dbReference>
<sequence length="850" mass="91329">MKRLSPSAVAFLTFPFVYAVSILAGRATRLGGGEIALVWPAAAVATVWLLAARRFSRWQRVAHLSALALATFVVNLFTHATPQLSAWFVLVNLALALVTVEIIHYRRDEVVLRDPTDLVRVIVAVTAGTVCAAALATIYLVPATGAPAWETFGLFTARNGATALIGVAAWLRLRDVRWTRPRLSPAATVEIIVTGGVVGFVLVWIFWLSTGIPLGFLVLLPAMWVALRYSTTVSTVFLLVAAAWIIYSTLSGRGAFIVPDMQLRALLAQAMVFSLTVLVLALALFRDSRMRLIGQLETARDRADQDSELLGAVLDSIHDSVVLADPDGRVVLQNARATDSGLVSDVISAVHTAGLVDDMAASAPHAPRDVVVSVEDARILELATTPLSRQSQFSVMAFRDVTEERRNARELREARDLFAGVLEAASEQAIVGTDPSGCITVFNNGAERLLGWTEEEMLGRTPMDFHYPPEVRARAEELGIPEGFEVFVHNVTPDAAEIREWTFVRRDGGHVDVSLAVSLMTDEGGTCVGYIGVATDITEQKAAERALAESEERFRLAFDTAPVGMFMFDVTPEGTGRITRCNKTLADFLGRSTADVLGSSITELGADESASSTKGLTGLPTLRKGEPWGAEVAFRRADGATVWGAVSASLVAPPGADPYGICLVEDITSRKRAEADLQFLALHDPLTGLANRTLLMNRMEQALADEGRHVPGRVGLLFLDLDGFKPVNDTWGHAAGDEVLKAVARRIENSIRPGDTAARLGGDEFAVLCPVIGENGELHGVAERIQTELSRPLTLIGGQSYDQLSASVGVAMSGCGRTAEELLHHADRLMYHAKRQGNGGLVGDHTPAGA</sequence>
<feature type="transmembrane region" description="Helical" evidence="1">
    <location>
        <begin position="35"/>
        <end position="52"/>
    </location>
</feature>
<keyword evidence="1" id="KW-1133">Transmembrane helix</keyword>
<feature type="transmembrane region" description="Helical" evidence="1">
    <location>
        <begin position="152"/>
        <end position="171"/>
    </location>
</feature>